<organism evidence="1 2">
    <name type="scientific">Actinokineospora auranticolor</name>
    <dbReference type="NCBI Taxonomy" id="155976"/>
    <lineage>
        <taxon>Bacteria</taxon>
        <taxon>Bacillati</taxon>
        <taxon>Actinomycetota</taxon>
        <taxon>Actinomycetes</taxon>
        <taxon>Pseudonocardiales</taxon>
        <taxon>Pseudonocardiaceae</taxon>
        <taxon>Actinokineospora</taxon>
    </lineage>
</organism>
<evidence type="ECO:0000313" key="2">
    <source>
        <dbReference type="Proteomes" id="UP000239203"/>
    </source>
</evidence>
<dbReference type="EMBL" id="PTIX01000013">
    <property type="protein sequence ID" value="PPK65518.1"/>
    <property type="molecule type" value="Genomic_DNA"/>
</dbReference>
<protein>
    <submittedName>
        <fullName evidence="1">Uncharacterized protein</fullName>
    </submittedName>
</protein>
<keyword evidence="2" id="KW-1185">Reference proteome</keyword>
<dbReference type="Proteomes" id="UP000239203">
    <property type="component" value="Unassembled WGS sequence"/>
</dbReference>
<gene>
    <name evidence="1" type="ORF">CLV40_1131</name>
</gene>
<evidence type="ECO:0000313" key="1">
    <source>
        <dbReference type="EMBL" id="PPK65518.1"/>
    </source>
</evidence>
<dbReference type="RefSeq" id="WP_104480962.1">
    <property type="nucleotide sequence ID" value="NZ_CP154825.1"/>
</dbReference>
<sequence length="119" mass="13065">MVELYEIVQGTAADRYTDRLPATFAEPYLLDHVGTASARGIGAYRVARGSGYATDARVPRRVVPIGVPVVTMFVKFACRRPDATVLIDRGVPVSVRQGRRFTTLPEARAFLGDILGLWD</sequence>
<name>A0A2S6GJW2_9PSEU</name>
<reference evidence="1 2" key="1">
    <citation type="submission" date="2018-02" db="EMBL/GenBank/DDBJ databases">
        <title>Genomic Encyclopedia of Archaeal and Bacterial Type Strains, Phase II (KMG-II): from individual species to whole genera.</title>
        <authorList>
            <person name="Goeker M."/>
        </authorList>
    </citation>
    <scope>NUCLEOTIDE SEQUENCE [LARGE SCALE GENOMIC DNA]</scope>
    <source>
        <strain evidence="1 2">YU 961-1</strain>
    </source>
</reference>
<dbReference type="AlphaFoldDB" id="A0A2S6GJW2"/>
<proteinExistence type="predicted"/>
<comment type="caution">
    <text evidence="1">The sequence shown here is derived from an EMBL/GenBank/DDBJ whole genome shotgun (WGS) entry which is preliminary data.</text>
</comment>
<accession>A0A2S6GJW2</accession>